<evidence type="ECO:0000256" key="7">
    <source>
        <dbReference type="ARBA" id="ARBA00022889"/>
    </source>
</evidence>
<evidence type="ECO:0000256" key="3">
    <source>
        <dbReference type="ARBA" id="ARBA00022614"/>
    </source>
</evidence>
<comment type="caution">
    <text evidence="16">The sequence shown here is derived from an EMBL/GenBank/DDBJ whole genome shotgun (WGS) entry which is preliminary data.</text>
</comment>
<keyword evidence="5" id="KW-0732">Signal</keyword>
<evidence type="ECO:0000256" key="14">
    <source>
        <dbReference type="SAM" id="Phobius"/>
    </source>
</evidence>
<dbReference type="PANTHER" id="PTHR24368:SF209">
    <property type="entry name" value="AMPHOTERIN-INDUCED PROTEIN 2"/>
    <property type="match status" value="1"/>
</dbReference>
<name>A0AAD8G544_ACIOX</name>
<organism evidence="16 17">
    <name type="scientific">Acipenser oxyrinchus oxyrinchus</name>
    <dbReference type="NCBI Taxonomy" id="40147"/>
    <lineage>
        <taxon>Eukaryota</taxon>
        <taxon>Metazoa</taxon>
        <taxon>Chordata</taxon>
        <taxon>Craniata</taxon>
        <taxon>Vertebrata</taxon>
        <taxon>Euteleostomi</taxon>
        <taxon>Actinopterygii</taxon>
        <taxon>Chondrostei</taxon>
        <taxon>Acipenseriformes</taxon>
        <taxon>Acipenseridae</taxon>
        <taxon>Acipenser</taxon>
    </lineage>
</organism>
<dbReference type="InterPro" id="IPR036179">
    <property type="entry name" value="Ig-like_dom_sf"/>
</dbReference>
<dbReference type="InterPro" id="IPR003599">
    <property type="entry name" value="Ig_sub"/>
</dbReference>
<keyword evidence="9 14" id="KW-0472">Membrane</keyword>
<keyword evidence="17" id="KW-1185">Reference proteome</keyword>
<sequence>MFSDSLLLPSAYTYRSVRSACKNILFALLLCTNLTSSAFESCPTDCICASDIITCSNKNLPTLPRIVFQFISRLDVSYNRVVQLNTDWAPNPLDKLNTLILSHNSISHITTGAFSNTPNVRYLDLSSNKLSSLTETVFQDLTELEVLLLFNNAITQIKAGAFGGLHALQKLYLSRNLITQFPLEVLVGKLSLSHLELLDLSLNSLREVPVQKIISLPASQQHGLYLHDNPFTCDCTLYTMLMYWYKRQFRPVVDFKSDYNCFFQPHLKVPINLFSQSEDFMNCANSTINGSFHYLGMIYEVSFGDRLVVHCDSKIIDGNSVFFWVTPSQELVQPGNHSQNLNVFVNGSLEVSHARIEDSGVYTCIVINSRRKLNETIEVTIKVSNSTSDRTRSHETFSTAFTTLAACVASIILVLIYLYLTPCRCCCKTRKTKRKPNLGSAHSFILSTTPSSDTQPNRKASTGKRVVFMEPGREPKQGQNGKIKLLPADQVITESILKNSKTKSESDSVNSLFSDTPFLA</sequence>
<evidence type="ECO:0000313" key="16">
    <source>
        <dbReference type="EMBL" id="KAK1169170.1"/>
    </source>
</evidence>
<dbReference type="Gene3D" id="3.80.10.10">
    <property type="entry name" value="Ribonuclease Inhibitor"/>
    <property type="match status" value="1"/>
</dbReference>
<keyword evidence="4 14" id="KW-0812">Transmembrane</keyword>
<dbReference type="GO" id="GO:0007420">
    <property type="term" value="P:brain development"/>
    <property type="evidence" value="ECO:0007669"/>
    <property type="project" value="TreeGrafter"/>
</dbReference>
<dbReference type="AlphaFoldDB" id="A0AAD8G544"/>
<dbReference type="InterPro" id="IPR001611">
    <property type="entry name" value="Leu-rich_rpt"/>
</dbReference>
<dbReference type="PROSITE" id="PS50835">
    <property type="entry name" value="IG_LIKE"/>
    <property type="match status" value="1"/>
</dbReference>
<reference evidence="16" key="1">
    <citation type="submission" date="2022-02" db="EMBL/GenBank/DDBJ databases">
        <title>Atlantic sturgeon de novo genome assembly.</title>
        <authorList>
            <person name="Stock M."/>
            <person name="Klopp C."/>
            <person name="Guiguen Y."/>
            <person name="Cabau C."/>
            <person name="Parinello H."/>
            <person name="Santidrian Yebra-Pimentel E."/>
            <person name="Kuhl H."/>
            <person name="Dirks R.P."/>
            <person name="Guessner J."/>
            <person name="Wuertz S."/>
            <person name="Du K."/>
            <person name="Schartl M."/>
        </authorList>
    </citation>
    <scope>NUCLEOTIDE SEQUENCE</scope>
    <source>
        <strain evidence="16">STURGEONOMICS-FGT-2020</strain>
        <tissue evidence="16">Whole blood</tissue>
    </source>
</reference>
<evidence type="ECO:0000256" key="2">
    <source>
        <dbReference type="ARBA" id="ARBA00005670"/>
    </source>
</evidence>
<dbReference type="PANTHER" id="PTHR24368">
    <property type="entry name" value="AMPHOTERIN-INDUCED PROTEIN"/>
    <property type="match status" value="1"/>
</dbReference>
<dbReference type="Pfam" id="PF13855">
    <property type="entry name" value="LRR_8"/>
    <property type="match status" value="1"/>
</dbReference>
<dbReference type="SMART" id="SM00409">
    <property type="entry name" value="IG"/>
    <property type="match status" value="1"/>
</dbReference>
<keyword evidence="3" id="KW-0433">Leucine-rich repeat</keyword>
<proteinExistence type="inferred from homology"/>
<dbReference type="PROSITE" id="PS51450">
    <property type="entry name" value="LRR"/>
    <property type="match status" value="2"/>
</dbReference>
<dbReference type="InterPro" id="IPR031283">
    <property type="entry name" value="AMIGO"/>
</dbReference>
<dbReference type="EMBL" id="JAGXEW010000008">
    <property type="protein sequence ID" value="KAK1169170.1"/>
    <property type="molecule type" value="Genomic_DNA"/>
</dbReference>
<keyword evidence="11" id="KW-0325">Glycoprotein</keyword>
<dbReference type="InterPro" id="IPR013783">
    <property type="entry name" value="Ig-like_fold"/>
</dbReference>
<evidence type="ECO:0000259" key="15">
    <source>
        <dbReference type="PROSITE" id="PS50835"/>
    </source>
</evidence>
<evidence type="ECO:0000256" key="9">
    <source>
        <dbReference type="ARBA" id="ARBA00023136"/>
    </source>
</evidence>
<dbReference type="SMART" id="SM00408">
    <property type="entry name" value="IGc2"/>
    <property type="match status" value="1"/>
</dbReference>
<dbReference type="InterPro" id="IPR003598">
    <property type="entry name" value="Ig_sub2"/>
</dbReference>
<evidence type="ECO:0000256" key="10">
    <source>
        <dbReference type="ARBA" id="ARBA00023157"/>
    </source>
</evidence>
<evidence type="ECO:0000313" key="17">
    <source>
        <dbReference type="Proteomes" id="UP001230051"/>
    </source>
</evidence>
<dbReference type="SMART" id="SM00369">
    <property type="entry name" value="LRR_TYP"/>
    <property type="match status" value="5"/>
</dbReference>
<gene>
    <name evidence="16" type="primary">AMIGO2</name>
    <name evidence="16" type="ORF">AOXY_G10121</name>
</gene>
<protein>
    <submittedName>
        <fullName evidence="16">Amphoterin-induced protein 2-like</fullName>
    </submittedName>
</protein>
<evidence type="ECO:0000256" key="12">
    <source>
        <dbReference type="ARBA" id="ARBA00023319"/>
    </source>
</evidence>
<feature type="domain" description="Ig-like" evidence="15">
    <location>
        <begin position="304"/>
        <end position="380"/>
    </location>
</feature>
<evidence type="ECO:0000256" key="11">
    <source>
        <dbReference type="ARBA" id="ARBA00023180"/>
    </source>
</evidence>
<evidence type="ECO:0000256" key="4">
    <source>
        <dbReference type="ARBA" id="ARBA00022692"/>
    </source>
</evidence>
<dbReference type="InterPro" id="IPR003591">
    <property type="entry name" value="Leu-rich_rpt_typical-subtyp"/>
</dbReference>
<keyword evidence="6" id="KW-0677">Repeat</keyword>
<dbReference type="PRINTS" id="PR00019">
    <property type="entry name" value="LEURICHRPT"/>
</dbReference>
<feature type="region of interest" description="Disordered" evidence="13">
    <location>
        <begin position="442"/>
        <end position="520"/>
    </location>
</feature>
<feature type="transmembrane region" description="Helical" evidence="14">
    <location>
        <begin position="400"/>
        <end position="420"/>
    </location>
</feature>
<evidence type="ECO:0000256" key="6">
    <source>
        <dbReference type="ARBA" id="ARBA00022737"/>
    </source>
</evidence>
<keyword evidence="8 14" id="KW-1133">Transmembrane helix</keyword>
<keyword evidence="7" id="KW-0130">Cell adhesion</keyword>
<comment type="subcellular location">
    <subcellularLocation>
        <location evidence="1">Membrane</location>
        <topology evidence="1">Single-pass type I membrane protein</topology>
    </subcellularLocation>
</comment>
<dbReference type="InterPro" id="IPR007110">
    <property type="entry name" value="Ig-like_dom"/>
</dbReference>
<dbReference type="SUPFAM" id="SSF48726">
    <property type="entry name" value="Immunoglobulin"/>
    <property type="match status" value="1"/>
</dbReference>
<dbReference type="GO" id="GO:0016020">
    <property type="term" value="C:membrane"/>
    <property type="evidence" value="ECO:0007669"/>
    <property type="project" value="UniProtKB-SubCell"/>
</dbReference>
<evidence type="ECO:0000256" key="13">
    <source>
        <dbReference type="SAM" id="MobiDB-lite"/>
    </source>
</evidence>
<feature type="compositionally biased region" description="Polar residues" evidence="13">
    <location>
        <begin position="445"/>
        <end position="460"/>
    </location>
</feature>
<dbReference type="InterPro" id="IPR032675">
    <property type="entry name" value="LRR_dom_sf"/>
</dbReference>
<dbReference type="GO" id="GO:0007155">
    <property type="term" value="P:cell adhesion"/>
    <property type="evidence" value="ECO:0007669"/>
    <property type="project" value="UniProtKB-KW"/>
</dbReference>
<dbReference type="Proteomes" id="UP001230051">
    <property type="component" value="Unassembled WGS sequence"/>
</dbReference>
<accession>A0AAD8G544</accession>
<evidence type="ECO:0000256" key="5">
    <source>
        <dbReference type="ARBA" id="ARBA00022729"/>
    </source>
</evidence>
<evidence type="ECO:0000256" key="8">
    <source>
        <dbReference type="ARBA" id="ARBA00022989"/>
    </source>
</evidence>
<comment type="similarity">
    <text evidence="2">Belongs to the immunoglobulin superfamily. AMIGO family.</text>
</comment>
<dbReference type="SUPFAM" id="SSF52058">
    <property type="entry name" value="L domain-like"/>
    <property type="match status" value="1"/>
</dbReference>
<evidence type="ECO:0000256" key="1">
    <source>
        <dbReference type="ARBA" id="ARBA00004479"/>
    </source>
</evidence>
<keyword evidence="12" id="KW-0393">Immunoglobulin domain</keyword>
<keyword evidence="10" id="KW-1015">Disulfide bond</keyword>
<dbReference type="Gene3D" id="2.60.40.10">
    <property type="entry name" value="Immunoglobulins"/>
    <property type="match status" value="1"/>
</dbReference>